<reference evidence="7 8" key="1">
    <citation type="journal article" date="2015" name="Genome Announc.">
        <title>Genome Sequence of Mushroom Soft-Rot Pathogen Janthinobacterium agaricidamnosum.</title>
        <authorList>
            <person name="Graupner K."/>
            <person name="Lackner G."/>
            <person name="Hertweck C."/>
        </authorList>
    </citation>
    <scope>NUCLEOTIDE SEQUENCE [LARGE SCALE GENOMIC DNA]</scope>
    <source>
        <strain evidence="8">NBRC 102515 / DSM 9628</strain>
    </source>
</reference>
<dbReference type="SUPFAM" id="SSF46689">
    <property type="entry name" value="Homeodomain-like"/>
    <property type="match status" value="1"/>
</dbReference>
<feature type="DNA-binding region" description="H-T-H motif" evidence="5">
    <location>
        <begin position="55"/>
        <end position="74"/>
    </location>
</feature>
<accession>W0VA54</accession>
<dbReference type="Gene3D" id="1.10.357.10">
    <property type="entry name" value="Tetracycline Repressor, domain 2"/>
    <property type="match status" value="1"/>
</dbReference>
<evidence type="ECO:0000256" key="5">
    <source>
        <dbReference type="PROSITE-ProRule" id="PRU00335"/>
    </source>
</evidence>
<dbReference type="GO" id="GO:0000976">
    <property type="term" value="F:transcription cis-regulatory region binding"/>
    <property type="evidence" value="ECO:0007669"/>
    <property type="project" value="TreeGrafter"/>
</dbReference>
<dbReference type="InterPro" id="IPR036271">
    <property type="entry name" value="Tet_transcr_reg_TetR-rel_C_sf"/>
</dbReference>
<evidence type="ECO:0000313" key="7">
    <source>
        <dbReference type="EMBL" id="CDG84152.1"/>
    </source>
</evidence>
<dbReference type="PROSITE" id="PS50977">
    <property type="entry name" value="HTH_TETR_2"/>
    <property type="match status" value="1"/>
</dbReference>
<feature type="domain" description="HTH tetR-type" evidence="6">
    <location>
        <begin position="32"/>
        <end position="92"/>
    </location>
</feature>
<evidence type="ECO:0000313" key="8">
    <source>
        <dbReference type="Proteomes" id="UP000027604"/>
    </source>
</evidence>
<keyword evidence="2" id="KW-0805">Transcription regulation</keyword>
<keyword evidence="8" id="KW-1185">Reference proteome</keyword>
<keyword evidence="4" id="KW-0804">Transcription</keyword>
<dbReference type="PATRIC" id="fig|1349767.4.peg.133"/>
<dbReference type="InterPro" id="IPR001647">
    <property type="entry name" value="HTH_TetR"/>
</dbReference>
<evidence type="ECO:0000256" key="1">
    <source>
        <dbReference type="ARBA" id="ARBA00022491"/>
    </source>
</evidence>
<dbReference type="InterPro" id="IPR039538">
    <property type="entry name" value="BetI_C"/>
</dbReference>
<dbReference type="HOGENOM" id="CLU_069356_15_12_4"/>
<keyword evidence="3 5" id="KW-0238">DNA-binding</keyword>
<dbReference type="GO" id="GO:0003700">
    <property type="term" value="F:DNA-binding transcription factor activity"/>
    <property type="evidence" value="ECO:0007669"/>
    <property type="project" value="TreeGrafter"/>
</dbReference>
<dbReference type="KEGG" id="jag:GJA_3537"/>
<name>W0VA54_9BURK</name>
<organism evidence="7 8">
    <name type="scientific">Janthinobacterium agaricidamnosum NBRC 102515 = DSM 9628</name>
    <dbReference type="NCBI Taxonomy" id="1349767"/>
    <lineage>
        <taxon>Bacteria</taxon>
        <taxon>Pseudomonadati</taxon>
        <taxon>Pseudomonadota</taxon>
        <taxon>Betaproteobacteria</taxon>
        <taxon>Burkholderiales</taxon>
        <taxon>Oxalobacteraceae</taxon>
        <taxon>Janthinobacterium</taxon>
    </lineage>
</organism>
<dbReference type="SUPFAM" id="SSF48498">
    <property type="entry name" value="Tetracyclin repressor-like, C-terminal domain"/>
    <property type="match status" value="1"/>
</dbReference>
<dbReference type="InterPro" id="IPR009057">
    <property type="entry name" value="Homeodomain-like_sf"/>
</dbReference>
<dbReference type="Proteomes" id="UP000027604">
    <property type="component" value="Chromosome I"/>
</dbReference>
<dbReference type="STRING" id="1349767.GJA_3537"/>
<evidence type="ECO:0000256" key="4">
    <source>
        <dbReference type="ARBA" id="ARBA00023163"/>
    </source>
</evidence>
<dbReference type="Pfam" id="PF00440">
    <property type="entry name" value="TetR_N"/>
    <property type="match status" value="1"/>
</dbReference>
<gene>
    <name evidence="7" type="ORF">GJA_3537</name>
</gene>
<dbReference type="EMBL" id="HG322949">
    <property type="protein sequence ID" value="CDG84152.1"/>
    <property type="molecule type" value="Genomic_DNA"/>
</dbReference>
<evidence type="ECO:0000259" key="6">
    <source>
        <dbReference type="PROSITE" id="PS50977"/>
    </source>
</evidence>
<evidence type="ECO:0000256" key="3">
    <source>
        <dbReference type="ARBA" id="ARBA00023125"/>
    </source>
</evidence>
<evidence type="ECO:0000256" key="2">
    <source>
        <dbReference type="ARBA" id="ARBA00023015"/>
    </source>
</evidence>
<dbReference type="InterPro" id="IPR050109">
    <property type="entry name" value="HTH-type_TetR-like_transc_reg"/>
</dbReference>
<proteinExistence type="predicted"/>
<dbReference type="PANTHER" id="PTHR30055:SF229">
    <property type="entry name" value="HTH-TYPE TRANSCRIPTIONAL REPRESSOR RV1474C"/>
    <property type="match status" value="1"/>
</dbReference>
<sequence>MPQRPRQYGRPLRLGKNMNVTDKKHPCLKRAQDRRKQVLDAAASCFSRSGFHGASMAEISKAAGMSAGHIYNYFDSKDAIIAAFVEQNVERISMIMQDLAQQDDPLQAMIDNIEVHVAENLDPTIWSLPLEIFSEASRNPRVAERVQDADRRSRGMLHKIIRDARIRRGLPTDEEMLAGRVETVIAMYQGLHIRVLHNPDQHAASLSAAFRVAMAALILGQ</sequence>
<dbReference type="Pfam" id="PF13977">
    <property type="entry name" value="TetR_C_6"/>
    <property type="match status" value="1"/>
</dbReference>
<dbReference type="AlphaFoldDB" id="W0VA54"/>
<dbReference type="PANTHER" id="PTHR30055">
    <property type="entry name" value="HTH-TYPE TRANSCRIPTIONAL REGULATOR RUTR"/>
    <property type="match status" value="1"/>
</dbReference>
<keyword evidence="1" id="KW-0678">Repressor</keyword>
<dbReference type="PRINTS" id="PR00455">
    <property type="entry name" value="HTHTETR"/>
</dbReference>
<dbReference type="eggNOG" id="COG1309">
    <property type="taxonomic scope" value="Bacteria"/>
</dbReference>
<protein>
    <submittedName>
        <fullName evidence="7">Bacterial regulatory s, tetR family protein</fullName>
    </submittedName>
</protein>